<feature type="domain" description="Serine aminopeptidase S33" evidence="1">
    <location>
        <begin position="41"/>
        <end position="134"/>
    </location>
</feature>
<reference evidence="3" key="1">
    <citation type="journal article" date="2019" name="Int. J. Syst. Evol. Microbiol.">
        <title>Halobacteriovorax valvorus sp. nov., a novel prokaryotic predator isolated from coastal seawater of China.</title>
        <authorList>
            <person name="Chen M.-X."/>
        </authorList>
    </citation>
    <scope>NUCLEOTIDE SEQUENCE [LARGE SCALE GENOMIC DNA]</scope>
    <source>
        <strain evidence="3">BL9</strain>
    </source>
</reference>
<gene>
    <name evidence="2" type="ORF">DAY19_06590</name>
</gene>
<keyword evidence="3" id="KW-1185">Reference proteome</keyword>
<sequence>MSAMNEKFLSIDKIILTVNETTVNALLFRPPQTKLKNTGYAIFTHGYTSHKISIFSWAQKLCDDGVPTLIFDQPGHFTGSFHDVNSFEDFKNDAPELFKEAITKLTQAYPNQEKKLLVGGHSLGALTSILAVQNNYFEGFDIHHVGVGFGVPPEGVTHVFDTPFYQATVRARAELVSTHLGPDTIFPWIKDQKHNLTLSGHKIHLISGEDDVVVGKEGMENFAKILEELGNTVTMEKPKKLGHHLPDMAGSFIKKYAKKIDLI</sequence>
<dbReference type="InterPro" id="IPR029058">
    <property type="entry name" value="AB_hydrolase_fold"/>
</dbReference>
<evidence type="ECO:0000259" key="1">
    <source>
        <dbReference type="Pfam" id="PF12146"/>
    </source>
</evidence>
<protein>
    <submittedName>
        <fullName evidence="2">Alpha/beta fold hydrolase</fullName>
    </submittedName>
</protein>
<dbReference type="SUPFAM" id="SSF53474">
    <property type="entry name" value="alpha/beta-Hydrolases"/>
    <property type="match status" value="1"/>
</dbReference>
<dbReference type="GO" id="GO:0016787">
    <property type="term" value="F:hydrolase activity"/>
    <property type="evidence" value="ECO:0007669"/>
    <property type="project" value="UniProtKB-KW"/>
</dbReference>
<comment type="caution">
    <text evidence="2">The sequence shown here is derived from an EMBL/GenBank/DDBJ whole genome shotgun (WGS) entry which is preliminary data.</text>
</comment>
<dbReference type="EMBL" id="QDKL01000002">
    <property type="protein sequence ID" value="RZF21348.1"/>
    <property type="molecule type" value="Genomic_DNA"/>
</dbReference>
<dbReference type="InterPro" id="IPR022742">
    <property type="entry name" value="Hydrolase_4"/>
</dbReference>
<proteinExistence type="predicted"/>
<dbReference type="Gene3D" id="3.40.50.1820">
    <property type="entry name" value="alpha/beta hydrolase"/>
    <property type="match status" value="1"/>
</dbReference>
<organism evidence="2 3">
    <name type="scientific">Halobacteriovorax vibrionivorans</name>
    <dbReference type="NCBI Taxonomy" id="2152716"/>
    <lineage>
        <taxon>Bacteria</taxon>
        <taxon>Pseudomonadati</taxon>
        <taxon>Bdellovibrionota</taxon>
        <taxon>Bacteriovoracia</taxon>
        <taxon>Bacteriovoracales</taxon>
        <taxon>Halobacteriovoraceae</taxon>
        <taxon>Halobacteriovorax</taxon>
    </lineage>
</organism>
<accession>A0ABY0IGV3</accession>
<dbReference type="Proteomes" id="UP000443582">
    <property type="component" value="Unassembled WGS sequence"/>
</dbReference>
<dbReference type="Pfam" id="PF12146">
    <property type="entry name" value="Hydrolase_4"/>
    <property type="match status" value="1"/>
</dbReference>
<name>A0ABY0IGV3_9BACT</name>
<keyword evidence="2" id="KW-0378">Hydrolase</keyword>
<evidence type="ECO:0000313" key="3">
    <source>
        <dbReference type="Proteomes" id="UP000443582"/>
    </source>
</evidence>
<evidence type="ECO:0000313" key="2">
    <source>
        <dbReference type="EMBL" id="RZF21348.1"/>
    </source>
</evidence>